<evidence type="ECO:0000256" key="4">
    <source>
        <dbReference type="ARBA" id="ARBA00023136"/>
    </source>
</evidence>
<evidence type="ECO:0000256" key="6">
    <source>
        <dbReference type="SAM" id="Phobius"/>
    </source>
</evidence>
<dbReference type="RefSeq" id="WP_425310615.1">
    <property type="nucleotide sequence ID" value="NZ_CP154795.1"/>
</dbReference>
<dbReference type="EMBL" id="CP154795">
    <property type="protein sequence ID" value="XAN09158.1"/>
    <property type="molecule type" value="Genomic_DNA"/>
</dbReference>
<keyword evidence="4 6" id="KW-0472">Membrane</keyword>
<keyword evidence="2 6" id="KW-0812">Transmembrane</keyword>
<evidence type="ECO:0000256" key="5">
    <source>
        <dbReference type="SAM" id="MobiDB-lite"/>
    </source>
</evidence>
<accession>A0ABZ3FSV5</accession>
<name>A0ABZ3FSV5_9ACTN</name>
<dbReference type="PANTHER" id="PTHR30168">
    <property type="entry name" value="PUTATIVE MEMBRANE PROTEIN YPFJ"/>
    <property type="match status" value="1"/>
</dbReference>
<feature type="compositionally biased region" description="Low complexity" evidence="5">
    <location>
        <begin position="57"/>
        <end position="69"/>
    </location>
</feature>
<protein>
    <submittedName>
        <fullName evidence="7">Neutral zinc metallopeptidase</fullName>
    </submittedName>
</protein>
<dbReference type="PANTHER" id="PTHR30168:SF0">
    <property type="entry name" value="INNER MEMBRANE PROTEIN"/>
    <property type="match status" value="1"/>
</dbReference>
<dbReference type="InterPro" id="IPR007343">
    <property type="entry name" value="Uncharacterised_pept_Zn_put"/>
</dbReference>
<feature type="transmembrane region" description="Helical" evidence="6">
    <location>
        <begin position="21"/>
        <end position="44"/>
    </location>
</feature>
<sequence>MTLTGHAQPGSPPPAAADRGIGIWVGFSALVTLLVGALFVIIVMPEAPSSAIPSRGAPAAPGSSQTPTASPTPSPTPTPRVEPADSPLQKLGLSATQCPDFTVRRSAVPRDELEGYLNEVLDCLTLTHRQAFADAGLTLSRPSLHPETAMNQSRCITDNTSDDWAGLYCGADEAIYFRPDWAPDDPVFLVDVMAHEYAHHLQELTGILAPVSEDQLAAKDEPNGEIRSQELSRRVELQAECVAGVLTRPAGPLGVRQTDFDSLVWARASVPPEWAATHGSGRAQRRWFQTGADSKGPEHYRQCNTFTVPADQVE</sequence>
<keyword evidence="3 6" id="KW-1133">Transmembrane helix</keyword>
<feature type="region of interest" description="Disordered" evidence="5">
    <location>
        <begin position="51"/>
        <end position="86"/>
    </location>
</feature>
<evidence type="ECO:0000256" key="1">
    <source>
        <dbReference type="ARBA" id="ARBA00004167"/>
    </source>
</evidence>
<evidence type="ECO:0000256" key="3">
    <source>
        <dbReference type="ARBA" id="ARBA00022989"/>
    </source>
</evidence>
<dbReference type="Proteomes" id="UP001442841">
    <property type="component" value="Chromosome"/>
</dbReference>
<evidence type="ECO:0000256" key="2">
    <source>
        <dbReference type="ARBA" id="ARBA00022692"/>
    </source>
</evidence>
<reference evidence="7 8" key="1">
    <citation type="submission" date="2024-04" db="EMBL/GenBank/DDBJ databases">
        <title>Isolation of an actinomycete strain from pig manure.</title>
        <authorList>
            <person name="Gong T."/>
            <person name="Yu Z."/>
            <person name="An M."/>
            <person name="Wei C."/>
            <person name="Yang W."/>
            <person name="Liu L."/>
        </authorList>
    </citation>
    <scope>NUCLEOTIDE SEQUENCE [LARGE SCALE GENOMIC DNA]</scope>
    <source>
        <strain evidence="7 8">ZF39</strain>
    </source>
</reference>
<evidence type="ECO:0000313" key="8">
    <source>
        <dbReference type="Proteomes" id="UP001442841"/>
    </source>
</evidence>
<comment type="subcellular location">
    <subcellularLocation>
        <location evidence="1">Membrane</location>
        <topology evidence="1">Single-pass membrane protein</topology>
    </subcellularLocation>
</comment>
<evidence type="ECO:0000313" key="7">
    <source>
        <dbReference type="EMBL" id="XAN09158.1"/>
    </source>
</evidence>
<dbReference type="Pfam" id="PF04228">
    <property type="entry name" value="Zn_peptidase"/>
    <property type="match status" value="1"/>
</dbReference>
<gene>
    <name evidence="7" type="ORF">AADG42_18155</name>
</gene>
<feature type="compositionally biased region" description="Pro residues" evidence="5">
    <location>
        <begin position="70"/>
        <end position="80"/>
    </location>
</feature>
<proteinExistence type="predicted"/>
<keyword evidence="8" id="KW-1185">Reference proteome</keyword>
<organism evidence="7 8">
    <name type="scientific">Ammonicoccus fulvus</name>
    <dbReference type="NCBI Taxonomy" id="3138240"/>
    <lineage>
        <taxon>Bacteria</taxon>
        <taxon>Bacillati</taxon>
        <taxon>Actinomycetota</taxon>
        <taxon>Actinomycetes</taxon>
        <taxon>Propionibacteriales</taxon>
        <taxon>Propionibacteriaceae</taxon>
        <taxon>Ammonicoccus</taxon>
    </lineage>
</organism>